<dbReference type="RefSeq" id="YP_009211699.1">
    <property type="nucleotide sequence ID" value="NC_028940.1"/>
</dbReference>
<evidence type="ECO:0000313" key="1">
    <source>
        <dbReference type="EMBL" id="AHY25240.1"/>
    </source>
</evidence>
<accession>A0A0A0Q2I2</accession>
<reference evidence="1 2" key="1">
    <citation type="journal article" date="2015" name="Plant Pathol. J.">
        <title>Isolation and Genomic Characterization of the T4-Like Bacteriophage PM2 Infecting Pectobacterium carotovorum subsp. carotovorum.</title>
        <authorList>
            <person name="Lim J.A."/>
            <person name="Lee D.H."/>
            <person name="Heu S."/>
        </authorList>
    </citation>
    <scope>NUCLEOTIDE SEQUENCE [LARGE SCALE GENOMIC DNA]</scope>
</reference>
<organism evidence="1 2">
    <name type="scientific">Pectobacterium bacteriophage PM2</name>
    <dbReference type="NCBI Taxonomy" id="1429794"/>
    <lineage>
        <taxon>Viruses</taxon>
        <taxon>Duplodnaviria</taxon>
        <taxon>Heunggongvirae</taxon>
        <taxon>Uroviricota</taxon>
        <taxon>Caudoviricetes</taxon>
        <taxon>Pantevenvirales</taxon>
        <taxon>Straboviridae</taxon>
        <taxon>Tevenvirinae</taxon>
        <taxon>Mosugukvirus</taxon>
        <taxon>Mosugukvirus pm2</taxon>
    </lineage>
</organism>
<proteinExistence type="predicted"/>
<protein>
    <submittedName>
        <fullName evidence="1">Uncharacterized protein</fullName>
    </submittedName>
</protein>
<dbReference type="Proteomes" id="UP000030739">
    <property type="component" value="Segment"/>
</dbReference>
<dbReference type="KEGG" id="vg:26638171"/>
<name>A0A0A0Q2I2_9CAUD</name>
<sequence length="57" mass="6758">MNVNNKEKELIISILKSYPRNMREPFETNYEFNLHISEVDNLLKKLEAENEQSSSKT</sequence>
<dbReference type="GeneID" id="26638171"/>
<evidence type="ECO:0000313" key="2">
    <source>
        <dbReference type="Proteomes" id="UP000030739"/>
    </source>
</evidence>
<dbReference type="EMBL" id="KF835987">
    <property type="protein sequence ID" value="AHY25240.1"/>
    <property type="molecule type" value="Genomic_DNA"/>
</dbReference>
<gene>
    <name evidence="1" type="ORF">PM2_278</name>
</gene>
<keyword evidence="2" id="KW-1185">Reference proteome</keyword>